<keyword evidence="2" id="KW-1185">Reference proteome</keyword>
<gene>
    <name evidence="1" type="ORF">ADUPG1_009428</name>
</gene>
<dbReference type="EMBL" id="BQXS01011232">
    <property type="protein sequence ID" value="GKT36464.1"/>
    <property type="molecule type" value="Genomic_DNA"/>
</dbReference>
<dbReference type="Proteomes" id="UP001057375">
    <property type="component" value="Unassembled WGS sequence"/>
</dbReference>
<evidence type="ECO:0000313" key="2">
    <source>
        <dbReference type="Proteomes" id="UP001057375"/>
    </source>
</evidence>
<sequence length="81" mass="8838">MLSRMSASFSHDLFDSGSPIHATRNCLAPRLPLCASMALMTRFPLSDALRALIISGCVALVCLTDCFASRSLDYLVWTEKA</sequence>
<protein>
    <submittedName>
        <fullName evidence="1">Uncharacterized protein</fullName>
    </submittedName>
</protein>
<name>A0ABQ5KYD5_9EUKA</name>
<proteinExistence type="predicted"/>
<comment type="caution">
    <text evidence="1">The sequence shown here is derived from an EMBL/GenBank/DDBJ whole genome shotgun (WGS) entry which is preliminary data.</text>
</comment>
<accession>A0ABQ5KYD5</accession>
<reference evidence="1" key="1">
    <citation type="submission" date="2022-03" db="EMBL/GenBank/DDBJ databases">
        <title>Draft genome sequence of Aduncisulcus paluster, a free-living microaerophilic Fornicata.</title>
        <authorList>
            <person name="Yuyama I."/>
            <person name="Kume K."/>
            <person name="Tamura T."/>
            <person name="Inagaki Y."/>
            <person name="Hashimoto T."/>
        </authorList>
    </citation>
    <scope>NUCLEOTIDE SEQUENCE</scope>
    <source>
        <strain evidence="1">NY0171</strain>
    </source>
</reference>
<evidence type="ECO:0000313" key="1">
    <source>
        <dbReference type="EMBL" id="GKT36464.1"/>
    </source>
</evidence>
<organism evidence="1 2">
    <name type="scientific">Aduncisulcus paluster</name>
    <dbReference type="NCBI Taxonomy" id="2918883"/>
    <lineage>
        <taxon>Eukaryota</taxon>
        <taxon>Metamonada</taxon>
        <taxon>Carpediemonas-like organisms</taxon>
        <taxon>Aduncisulcus</taxon>
    </lineage>
</organism>